<feature type="compositionally biased region" description="Basic and acidic residues" evidence="2">
    <location>
        <begin position="460"/>
        <end position="469"/>
    </location>
</feature>
<protein>
    <submittedName>
        <fullName evidence="3">Serine/arginine repetitive matrix protein 2</fullName>
    </submittedName>
</protein>
<evidence type="ECO:0000256" key="2">
    <source>
        <dbReference type="SAM" id="MobiDB-lite"/>
    </source>
</evidence>
<dbReference type="AlphaFoldDB" id="A0A9E1LXL3"/>
<feature type="compositionally biased region" description="Basic residues" evidence="2">
    <location>
        <begin position="470"/>
        <end position="481"/>
    </location>
</feature>
<dbReference type="EMBL" id="JAGZYH010000010">
    <property type="protein sequence ID" value="MBS6621328.1"/>
    <property type="molecule type" value="Genomic_DNA"/>
</dbReference>
<dbReference type="Proteomes" id="UP000811365">
    <property type="component" value="Unassembled WGS sequence"/>
</dbReference>
<dbReference type="Gene3D" id="3.30.930.30">
    <property type="match status" value="1"/>
</dbReference>
<accession>A0A9E1LXL3</accession>
<proteinExistence type="predicted"/>
<feature type="region of interest" description="Disordered" evidence="2">
    <location>
        <begin position="460"/>
        <end position="481"/>
    </location>
</feature>
<sequence>MQLRCTALPLPRARRSLRDPRKERWSLKLTRHNGRAGKYGTYNPKHNDRSFEIANSEHIDPERVQQNIYWDCYNGIRSALHPKSEDSLADTFEEVEKLYYKLHYTNFTEKQNERNAKIRHTERNRSTEDLLTSKKTCPEESIYQLGTLESHASPKELFQIATEFMDEFHERFGKHVHILDWALHLDEGTPHIHERHVFDCENKYGEIAPQQEKALEALGFELPKPDKPLGRYNNRKITFDVACRTMLFEIARRHGLELDEVPEYGGRAYLEKQDYIMTKQKEQLAQQEKAVQEQTVQLENLKQEHENENLLQVRRTTYQSLTIMRNDKKIQKQEKRIDELSQQIEDTENFLEEISAIAYDKAVAVVSEKAAKDALRESTEQVDIYLDWLKEPGRKASKETVDYTTYQIITLRKNIVAAVSRLTARLTAALIKPEIKKPAVEKIKENARLSVLQKLQQRQEEIKQREQTRTKPKKRSHGIEL</sequence>
<evidence type="ECO:0000256" key="1">
    <source>
        <dbReference type="SAM" id="Coils"/>
    </source>
</evidence>
<organism evidence="3 4">
    <name type="scientific">Faecalibacterium prausnitzii</name>
    <dbReference type="NCBI Taxonomy" id="853"/>
    <lineage>
        <taxon>Bacteria</taxon>
        <taxon>Bacillati</taxon>
        <taxon>Bacillota</taxon>
        <taxon>Clostridia</taxon>
        <taxon>Eubacteriales</taxon>
        <taxon>Oscillospiraceae</taxon>
        <taxon>Faecalibacterium</taxon>
    </lineage>
</organism>
<evidence type="ECO:0000313" key="3">
    <source>
        <dbReference type="EMBL" id="MBS6621328.1"/>
    </source>
</evidence>
<reference evidence="3" key="1">
    <citation type="submission" date="2021-02" db="EMBL/GenBank/DDBJ databases">
        <title>Infant gut strain persistence is associated with maternal origin, phylogeny, and functional potential including surface adhesion and iron acquisition.</title>
        <authorList>
            <person name="Lou Y.C."/>
        </authorList>
    </citation>
    <scope>NUCLEOTIDE SEQUENCE</scope>
    <source>
        <strain evidence="3">L2_039_000G1_dasL2_039_000G1_maxbin2.maxbin.077</strain>
    </source>
</reference>
<evidence type="ECO:0000313" key="4">
    <source>
        <dbReference type="Proteomes" id="UP000811365"/>
    </source>
</evidence>
<comment type="caution">
    <text evidence="3">The sequence shown here is derived from an EMBL/GenBank/DDBJ whole genome shotgun (WGS) entry which is preliminary data.</text>
</comment>
<keyword evidence="1" id="KW-0175">Coiled coil</keyword>
<feature type="coiled-coil region" evidence="1">
    <location>
        <begin position="277"/>
        <end position="357"/>
    </location>
</feature>
<name>A0A9E1LXL3_9FIRM</name>
<gene>
    <name evidence="3" type="ORF">KH315_04070</name>
</gene>